<dbReference type="InterPro" id="IPR036721">
    <property type="entry name" value="RCK_C_sf"/>
</dbReference>
<dbReference type="RefSeq" id="WP_166534973.1">
    <property type="nucleotide sequence ID" value="NZ_VNHW01000018.1"/>
</dbReference>
<evidence type="ECO:0000259" key="3">
    <source>
        <dbReference type="PROSITE" id="PS51202"/>
    </source>
</evidence>
<name>A0A5S5CQC0_9ACTN</name>
<keyword evidence="2" id="KW-1133">Transmembrane helix</keyword>
<evidence type="ECO:0000256" key="1">
    <source>
        <dbReference type="SAM" id="MobiDB-lite"/>
    </source>
</evidence>
<dbReference type="SUPFAM" id="SSF116726">
    <property type="entry name" value="TrkA C-terminal domain-like"/>
    <property type="match status" value="1"/>
</dbReference>
<dbReference type="Pfam" id="PF02080">
    <property type="entry name" value="TrkA_C"/>
    <property type="match status" value="1"/>
</dbReference>
<dbReference type="InterPro" id="IPR006037">
    <property type="entry name" value="RCK_C"/>
</dbReference>
<protein>
    <submittedName>
        <fullName evidence="4">TrkA family protein</fullName>
    </submittedName>
</protein>
<sequence>MLAVVSLVVIVIIGLLVTRIATVAFTMTGMTLEHARFQARSAFTGTGFTTSEAEAVVSHPVRRRIVMVLMLVSGAGVVSVLGTLILTYAGVDSTGTGVRRTLVIVCALVALLWLARNDRVDQLLRRVIERALRRVADLDVRDYAALLHVRGHWRVVQLPVEEDDWIAARPIGRLRLPEEGVTVLGVERDDGTWHGAPSEELRLRTGDVVVLYGRQAILDDITDRVHGDTGDAAGERSRAWHAATPPAEVIERRPRRR</sequence>
<dbReference type="PROSITE" id="PS51202">
    <property type="entry name" value="RCK_C"/>
    <property type="match status" value="1"/>
</dbReference>
<feature type="transmembrane region" description="Helical" evidence="2">
    <location>
        <begin position="6"/>
        <end position="27"/>
    </location>
</feature>
<evidence type="ECO:0000313" key="4">
    <source>
        <dbReference type="EMBL" id="TYP82807.1"/>
    </source>
</evidence>
<dbReference type="GO" id="GO:0006813">
    <property type="term" value="P:potassium ion transport"/>
    <property type="evidence" value="ECO:0007669"/>
    <property type="project" value="InterPro"/>
</dbReference>
<dbReference type="Gene3D" id="3.30.70.1450">
    <property type="entry name" value="Regulator of K+ conductance, C-terminal domain"/>
    <property type="match status" value="1"/>
</dbReference>
<reference evidence="4 5" key="1">
    <citation type="submission" date="2019-07" db="EMBL/GenBank/DDBJ databases">
        <title>Genomic Encyclopedia of Archaeal and Bacterial Type Strains, Phase II (KMG-II): from individual species to whole genera.</title>
        <authorList>
            <person name="Goeker M."/>
        </authorList>
    </citation>
    <scope>NUCLEOTIDE SEQUENCE [LARGE SCALE GENOMIC DNA]</scope>
    <source>
        <strain evidence="4 5">DSM 46842</strain>
    </source>
</reference>
<feature type="transmembrane region" description="Helical" evidence="2">
    <location>
        <begin position="68"/>
        <end position="91"/>
    </location>
</feature>
<comment type="caution">
    <text evidence="4">The sequence shown here is derived from an EMBL/GenBank/DDBJ whole genome shotgun (WGS) entry which is preliminary data.</text>
</comment>
<gene>
    <name evidence="4" type="ORF">BD833_11843</name>
</gene>
<dbReference type="EMBL" id="VNHW01000018">
    <property type="protein sequence ID" value="TYP82807.1"/>
    <property type="molecule type" value="Genomic_DNA"/>
</dbReference>
<keyword evidence="2" id="KW-0812">Transmembrane</keyword>
<dbReference type="GO" id="GO:0008324">
    <property type="term" value="F:monoatomic cation transmembrane transporter activity"/>
    <property type="evidence" value="ECO:0007669"/>
    <property type="project" value="InterPro"/>
</dbReference>
<organism evidence="4 5">
    <name type="scientific">Blastococcus xanthinilyticus</name>
    <dbReference type="NCBI Taxonomy" id="1564164"/>
    <lineage>
        <taxon>Bacteria</taxon>
        <taxon>Bacillati</taxon>
        <taxon>Actinomycetota</taxon>
        <taxon>Actinomycetes</taxon>
        <taxon>Geodermatophilales</taxon>
        <taxon>Geodermatophilaceae</taxon>
        <taxon>Blastococcus</taxon>
    </lineage>
</organism>
<evidence type="ECO:0000313" key="5">
    <source>
        <dbReference type="Proteomes" id="UP000322499"/>
    </source>
</evidence>
<proteinExistence type="predicted"/>
<evidence type="ECO:0000256" key="2">
    <source>
        <dbReference type="SAM" id="Phobius"/>
    </source>
</evidence>
<feature type="compositionally biased region" description="Basic and acidic residues" evidence="1">
    <location>
        <begin position="228"/>
        <end position="238"/>
    </location>
</feature>
<feature type="transmembrane region" description="Helical" evidence="2">
    <location>
        <begin position="97"/>
        <end position="115"/>
    </location>
</feature>
<dbReference type="Proteomes" id="UP000322499">
    <property type="component" value="Unassembled WGS sequence"/>
</dbReference>
<keyword evidence="5" id="KW-1185">Reference proteome</keyword>
<dbReference type="AlphaFoldDB" id="A0A5S5CQC0"/>
<keyword evidence="2" id="KW-0472">Membrane</keyword>
<feature type="domain" description="RCK C-terminal" evidence="3">
    <location>
        <begin position="141"/>
        <end position="227"/>
    </location>
</feature>
<feature type="region of interest" description="Disordered" evidence="1">
    <location>
        <begin position="228"/>
        <end position="257"/>
    </location>
</feature>
<accession>A0A5S5CQC0</accession>